<evidence type="ECO:0008006" key="9">
    <source>
        <dbReference type="Google" id="ProtNLM"/>
    </source>
</evidence>
<organism evidence="7 8">
    <name type="scientific">Planoprotostelium fungivorum</name>
    <dbReference type="NCBI Taxonomy" id="1890364"/>
    <lineage>
        <taxon>Eukaryota</taxon>
        <taxon>Amoebozoa</taxon>
        <taxon>Evosea</taxon>
        <taxon>Variosea</taxon>
        <taxon>Cavosteliida</taxon>
        <taxon>Cavosteliaceae</taxon>
        <taxon>Planoprotostelium</taxon>
    </lineage>
</organism>
<keyword evidence="1 2" id="KW-0344">Guanine-nucleotide releasing factor</keyword>
<dbReference type="SMART" id="SM00229">
    <property type="entry name" value="RasGEFN"/>
    <property type="match status" value="1"/>
</dbReference>
<dbReference type="EMBL" id="MDYQ01000002">
    <property type="protein sequence ID" value="PRP89615.1"/>
    <property type="molecule type" value="Genomic_DNA"/>
</dbReference>
<evidence type="ECO:0000259" key="5">
    <source>
        <dbReference type="PROSITE" id="PS50009"/>
    </source>
</evidence>
<dbReference type="InParanoid" id="A0A2P6P076"/>
<keyword evidence="8" id="KW-1185">Reference proteome</keyword>
<gene>
    <name evidence="7" type="ORF">PROFUN_00879</name>
</gene>
<dbReference type="InterPro" id="IPR023578">
    <property type="entry name" value="Ras_GEF_dom_sf"/>
</dbReference>
<feature type="coiled-coil region" evidence="3">
    <location>
        <begin position="32"/>
        <end position="85"/>
    </location>
</feature>
<dbReference type="OrthoDB" id="546434at2759"/>
<feature type="domain" description="N-terminal Ras-GEF" evidence="6">
    <location>
        <begin position="129"/>
        <end position="257"/>
    </location>
</feature>
<dbReference type="PROSITE" id="PS50212">
    <property type="entry name" value="RASGEF_NTER"/>
    <property type="match status" value="1"/>
</dbReference>
<dbReference type="CDD" id="cd06224">
    <property type="entry name" value="REM"/>
    <property type="match status" value="1"/>
</dbReference>
<keyword evidence="4" id="KW-0472">Membrane</keyword>
<dbReference type="SMART" id="SM00147">
    <property type="entry name" value="RasGEF"/>
    <property type="match status" value="1"/>
</dbReference>
<dbReference type="GO" id="GO:0005886">
    <property type="term" value="C:plasma membrane"/>
    <property type="evidence" value="ECO:0007669"/>
    <property type="project" value="TreeGrafter"/>
</dbReference>
<evidence type="ECO:0000313" key="8">
    <source>
        <dbReference type="Proteomes" id="UP000241769"/>
    </source>
</evidence>
<dbReference type="STRING" id="1890364.A0A2P6P076"/>
<dbReference type="Proteomes" id="UP000241769">
    <property type="component" value="Unassembled WGS sequence"/>
</dbReference>
<name>A0A2P6P076_9EUKA</name>
<proteinExistence type="predicted"/>
<comment type="caution">
    <text evidence="7">The sequence shown here is derived from an EMBL/GenBank/DDBJ whole genome shotgun (WGS) entry which is preliminary data.</text>
</comment>
<keyword evidence="4" id="KW-0812">Transmembrane</keyword>
<dbReference type="PANTHER" id="PTHR23113">
    <property type="entry name" value="GUANINE NUCLEOTIDE EXCHANGE FACTOR"/>
    <property type="match status" value="1"/>
</dbReference>
<dbReference type="PROSITE" id="PS50009">
    <property type="entry name" value="RASGEF_CAT"/>
    <property type="match status" value="1"/>
</dbReference>
<keyword evidence="4" id="KW-1133">Transmembrane helix</keyword>
<dbReference type="Gene3D" id="1.10.840.10">
    <property type="entry name" value="Ras guanine-nucleotide exchange factors catalytic domain"/>
    <property type="match status" value="1"/>
</dbReference>
<dbReference type="CDD" id="cd00155">
    <property type="entry name" value="RasGEF"/>
    <property type="match status" value="1"/>
</dbReference>
<evidence type="ECO:0000256" key="3">
    <source>
        <dbReference type="SAM" id="Coils"/>
    </source>
</evidence>
<feature type="transmembrane region" description="Helical" evidence="4">
    <location>
        <begin position="15"/>
        <end position="36"/>
    </location>
</feature>
<evidence type="ECO:0000256" key="1">
    <source>
        <dbReference type="ARBA" id="ARBA00022658"/>
    </source>
</evidence>
<evidence type="ECO:0000313" key="7">
    <source>
        <dbReference type="EMBL" id="PRP89615.1"/>
    </source>
</evidence>
<dbReference type="Pfam" id="PF00617">
    <property type="entry name" value="RasGEF"/>
    <property type="match status" value="1"/>
</dbReference>
<feature type="domain" description="Ras-GEF" evidence="5">
    <location>
        <begin position="290"/>
        <end position="526"/>
    </location>
</feature>
<dbReference type="AlphaFoldDB" id="A0A2P6P076"/>
<protein>
    <recommendedName>
        <fullName evidence="9">Ras guanine nucleotide exchange factor</fullName>
    </recommendedName>
</protein>
<dbReference type="InterPro" id="IPR001895">
    <property type="entry name" value="RASGEF_cat_dom"/>
</dbReference>
<dbReference type="GO" id="GO:0005085">
    <property type="term" value="F:guanyl-nucleotide exchange factor activity"/>
    <property type="evidence" value="ECO:0007669"/>
    <property type="project" value="UniProtKB-KW"/>
</dbReference>
<reference evidence="7 8" key="1">
    <citation type="journal article" date="2018" name="Genome Biol. Evol.">
        <title>Multiple Roots of Fruiting Body Formation in Amoebozoa.</title>
        <authorList>
            <person name="Hillmann F."/>
            <person name="Forbes G."/>
            <person name="Novohradska S."/>
            <person name="Ferling I."/>
            <person name="Riege K."/>
            <person name="Groth M."/>
            <person name="Westermann M."/>
            <person name="Marz M."/>
            <person name="Spaller T."/>
            <person name="Winckler T."/>
            <person name="Schaap P."/>
            <person name="Glockner G."/>
        </authorList>
    </citation>
    <scope>NUCLEOTIDE SEQUENCE [LARGE SCALE GENOMIC DNA]</scope>
    <source>
        <strain evidence="7 8">Jena</strain>
    </source>
</reference>
<dbReference type="Pfam" id="PF00618">
    <property type="entry name" value="RasGEF_N"/>
    <property type="match status" value="1"/>
</dbReference>
<dbReference type="GO" id="GO:0007265">
    <property type="term" value="P:Ras protein signal transduction"/>
    <property type="evidence" value="ECO:0007669"/>
    <property type="project" value="TreeGrafter"/>
</dbReference>
<dbReference type="Gene3D" id="1.20.870.10">
    <property type="entry name" value="Son of sevenless (SoS) protein Chain: S domain 1"/>
    <property type="match status" value="1"/>
</dbReference>
<evidence type="ECO:0000259" key="6">
    <source>
        <dbReference type="PROSITE" id="PS50212"/>
    </source>
</evidence>
<dbReference type="SUPFAM" id="SSF48366">
    <property type="entry name" value="Ras GEF"/>
    <property type="match status" value="1"/>
</dbReference>
<dbReference type="InterPro" id="IPR000651">
    <property type="entry name" value="Ras-like_Gua-exchang_fac_N"/>
</dbReference>
<keyword evidence="3" id="KW-0175">Coiled coil</keyword>
<dbReference type="InterPro" id="IPR036964">
    <property type="entry name" value="RASGEF_cat_dom_sf"/>
</dbReference>
<evidence type="ECO:0000256" key="4">
    <source>
        <dbReference type="SAM" id="Phobius"/>
    </source>
</evidence>
<accession>A0A2P6P076</accession>
<evidence type="ECO:0000256" key="2">
    <source>
        <dbReference type="PROSITE-ProRule" id="PRU00168"/>
    </source>
</evidence>
<dbReference type="PANTHER" id="PTHR23113:SF368">
    <property type="entry name" value="CELL DIVISION CONTROL PROTEIN 25"/>
    <property type="match status" value="1"/>
</dbReference>
<sequence>MTDLTSTDARLRLRIVVATVFIAAAAVSTWSIMRYLKKVAAEQQRIEKEEREEEVKKEIERQTTLKQEEEQKVRVAKNVESMRRKMQVEHVQWKTLTYNSGSTTHKTTYPFDVKDTRDTIQYTTDENTGVISIKAATIFKLIEKLTEESGKGLILTSSFLLTYRSFITPIELFDILILRYHVPLHHLHLEDDERNEKFRRHIHLRVWYVLKYWVEHFFFDFQEEHLLKRLMDFVDVILSVDEPGPATQMRAFIQKQREMRKNTHVMTSQRLPEPYVPDVPAEHLKLLDISPVEIARQMTLSEYAVFKRIQPSECLDQSWSKEGDVRAPRIVSLIDRFNRCNRWVISEIVREEDVHKRALIITHFIRTSIECKLLNNFNSMMGIVSGLLNSSVSRLKHSWNLVPSDLSRTFESTFSHMFHRNFKVIRDAVKQANPPCLPYVGIYLADLTFIEDGNVNMLHHGRLINFEKRLMIARVIGDIRIYQQKSYQLAPVYIVADFIERCLSGQTLHIMDEREAHVKSLQIEPRGS</sequence>
<dbReference type="InterPro" id="IPR008937">
    <property type="entry name" value="Ras-like_GEF"/>
</dbReference>